<dbReference type="EMBL" id="JBITPR010000008">
    <property type="protein sequence ID" value="MFI7869303.1"/>
    <property type="molecule type" value="Genomic_DNA"/>
</dbReference>
<dbReference type="InterPro" id="IPR041698">
    <property type="entry name" value="Methyltransf_25"/>
</dbReference>
<dbReference type="PANTHER" id="PTHR43591:SF24">
    <property type="entry name" value="2-METHOXY-6-POLYPRENYL-1,4-BENZOQUINOL METHYLASE, MITOCHONDRIAL"/>
    <property type="match status" value="1"/>
</dbReference>
<dbReference type="SUPFAM" id="SSF53335">
    <property type="entry name" value="S-adenosyl-L-methionine-dependent methyltransferases"/>
    <property type="match status" value="1"/>
</dbReference>
<comment type="caution">
    <text evidence="2">The sequence shown here is derived from an EMBL/GenBank/DDBJ whole genome shotgun (WGS) entry which is preliminary data.</text>
</comment>
<name>A0ABW8B2X5_9ACTN</name>
<gene>
    <name evidence="2" type="ORF">AB4829_01690</name>
</gene>
<dbReference type="Gene3D" id="3.40.50.150">
    <property type="entry name" value="Vaccinia Virus protein VP39"/>
    <property type="match status" value="1"/>
</dbReference>
<dbReference type="Pfam" id="PF13649">
    <property type="entry name" value="Methyltransf_25"/>
    <property type="match status" value="1"/>
</dbReference>
<organism evidence="2 3">
    <name type="scientific">Streptomyces salinarius</name>
    <dbReference type="NCBI Taxonomy" id="2762598"/>
    <lineage>
        <taxon>Bacteria</taxon>
        <taxon>Bacillati</taxon>
        <taxon>Actinomycetota</taxon>
        <taxon>Actinomycetes</taxon>
        <taxon>Kitasatosporales</taxon>
        <taxon>Streptomycetaceae</taxon>
        <taxon>Streptomyces</taxon>
    </lineage>
</organism>
<dbReference type="PANTHER" id="PTHR43591">
    <property type="entry name" value="METHYLTRANSFERASE"/>
    <property type="match status" value="1"/>
</dbReference>
<evidence type="ECO:0000313" key="3">
    <source>
        <dbReference type="Proteomes" id="UP001614264"/>
    </source>
</evidence>
<dbReference type="InterPro" id="IPR029063">
    <property type="entry name" value="SAM-dependent_MTases_sf"/>
</dbReference>
<dbReference type="EC" id="2.1.1.222" evidence="2"/>
<reference evidence="2 3" key="1">
    <citation type="submission" date="2024-07" db="EMBL/GenBank/DDBJ databases">
        <title>Whole genome sequencing of Prodigiosin pigment-producing Streptomyces salinarius isolated from rhizosphere soil of Arachis hypogaea.</title>
        <authorList>
            <person name="Vidhya A."/>
            <person name="Ramya S."/>
        </authorList>
    </citation>
    <scope>NUCLEOTIDE SEQUENCE [LARGE SCALE GENOMIC DNA]</scope>
    <source>
        <strain evidence="2 3">VRMG2420</strain>
    </source>
</reference>
<keyword evidence="2" id="KW-0489">Methyltransferase</keyword>
<sequence length="207" mass="22933">MAAENPKDVVRRGYDALSMRYDEAYQSDTKYASWIARLNARLVDGSRVLDLGCGNGVPVVRDLVRAGHHVTGIDISEVQIRRAQELVPDADFITADATAVDFPDASFDAVVSLYALIHVPLEEQLPLLGKIASWLRPGGWFLCSTGQHEWTGVDENWLGSGVAMWWSHADADTNRAWLTRSGLTVVQEEFVPEGDSGHALFWARRPL</sequence>
<feature type="domain" description="Methyltransferase" evidence="1">
    <location>
        <begin position="48"/>
        <end position="139"/>
    </location>
</feature>
<dbReference type="Proteomes" id="UP001614264">
    <property type="component" value="Unassembled WGS sequence"/>
</dbReference>
<dbReference type="GO" id="GO:0032259">
    <property type="term" value="P:methylation"/>
    <property type="evidence" value="ECO:0007669"/>
    <property type="project" value="UniProtKB-KW"/>
</dbReference>
<dbReference type="GO" id="GO:0061542">
    <property type="term" value="F:3-demethylubiquinol 3-O-methyltransferase activity"/>
    <property type="evidence" value="ECO:0007669"/>
    <property type="project" value="UniProtKB-EC"/>
</dbReference>
<keyword evidence="2" id="KW-0808">Transferase</keyword>
<evidence type="ECO:0000259" key="1">
    <source>
        <dbReference type="Pfam" id="PF13649"/>
    </source>
</evidence>
<evidence type="ECO:0000313" key="2">
    <source>
        <dbReference type="EMBL" id="MFI7869303.1"/>
    </source>
</evidence>
<dbReference type="GO" id="GO:0102208">
    <property type="term" value="F:2-polyprenyl-6-hydroxyphenol methylase activity"/>
    <property type="evidence" value="ECO:0007669"/>
    <property type="project" value="UniProtKB-EC"/>
</dbReference>
<keyword evidence="3" id="KW-1185">Reference proteome</keyword>
<accession>A0ABW8B2X5</accession>
<protein>
    <submittedName>
        <fullName evidence="2">Class I SAM-dependent methyltransferase</fullName>
        <ecNumber evidence="2">2.1.1.222</ecNumber>
        <ecNumber evidence="2">2.1.1.64</ecNumber>
    </submittedName>
</protein>
<proteinExistence type="predicted"/>
<dbReference type="EC" id="2.1.1.64" evidence="2"/>
<dbReference type="RefSeq" id="WP_399590692.1">
    <property type="nucleotide sequence ID" value="NZ_JBITPR010000008.1"/>
</dbReference>
<dbReference type="CDD" id="cd02440">
    <property type="entry name" value="AdoMet_MTases"/>
    <property type="match status" value="1"/>
</dbReference>